<accession>A0A0V1AI00</accession>
<gene>
    <name evidence="2" type="ORF">T01_6541</name>
</gene>
<evidence type="ECO:0000313" key="2">
    <source>
        <dbReference type="EMBL" id="KRY24421.1"/>
    </source>
</evidence>
<comment type="caution">
    <text evidence="2">The sequence shown here is derived from an EMBL/GenBank/DDBJ whole genome shotgun (WGS) entry which is preliminary data.</text>
</comment>
<feature type="region of interest" description="Disordered" evidence="1">
    <location>
        <begin position="1"/>
        <end position="41"/>
    </location>
</feature>
<reference evidence="2 3" key="1">
    <citation type="submission" date="2015-01" db="EMBL/GenBank/DDBJ databases">
        <title>Evolution of Trichinella species and genotypes.</title>
        <authorList>
            <person name="Korhonen P.K."/>
            <person name="Edoardo P."/>
            <person name="Giuseppe L.R."/>
            <person name="Gasser R.B."/>
        </authorList>
    </citation>
    <scope>NUCLEOTIDE SEQUENCE [LARGE SCALE GENOMIC DNA]</scope>
    <source>
        <strain evidence="2">ISS3</strain>
    </source>
</reference>
<proteinExistence type="predicted"/>
<dbReference type="InParanoid" id="A0A0V1AI00"/>
<evidence type="ECO:0000313" key="3">
    <source>
        <dbReference type="Proteomes" id="UP000054776"/>
    </source>
</evidence>
<dbReference type="AlphaFoldDB" id="A0A0V1AI00"/>
<evidence type="ECO:0000256" key="1">
    <source>
        <dbReference type="SAM" id="MobiDB-lite"/>
    </source>
</evidence>
<feature type="compositionally biased region" description="Polar residues" evidence="1">
    <location>
        <begin position="1"/>
        <end position="13"/>
    </location>
</feature>
<sequence>MAVQLRQTQSRGNPAQFKDAAGENRGCLLATDPHDPTSELN</sequence>
<keyword evidence="3" id="KW-1185">Reference proteome</keyword>
<name>A0A0V1AI00_TRISP</name>
<dbReference type="OrthoDB" id="10405201at2759"/>
<protein>
    <submittedName>
        <fullName evidence="2">Uncharacterized protein</fullName>
    </submittedName>
</protein>
<organism evidence="2 3">
    <name type="scientific">Trichinella spiralis</name>
    <name type="common">Trichina worm</name>
    <dbReference type="NCBI Taxonomy" id="6334"/>
    <lineage>
        <taxon>Eukaryota</taxon>
        <taxon>Metazoa</taxon>
        <taxon>Ecdysozoa</taxon>
        <taxon>Nematoda</taxon>
        <taxon>Enoplea</taxon>
        <taxon>Dorylaimia</taxon>
        <taxon>Trichinellida</taxon>
        <taxon>Trichinellidae</taxon>
        <taxon>Trichinella</taxon>
    </lineage>
</organism>
<dbReference type="EMBL" id="JYDH01001742">
    <property type="protein sequence ID" value="KRY24421.1"/>
    <property type="molecule type" value="Genomic_DNA"/>
</dbReference>
<dbReference type="Proteomes" id="UP000054776">
    <property type="component" value="Unassembled WGS sequence"/>
</dbReference>
<feature type="compositionally biased region" description="Basic and acidic residues" evidence="1">
    <location>
        <begin position="32"/>
        <end position="41"/>
    </location>
</feature>